<dbReference type="Proteomes" id="UP000006729">
    <property type="component" value="Chromosome 16"/>
</dbReference>
<organism evidence="1 2">
    <name type="scientific">Populus trichocarpa</name>
    <name type="common">Western balsam poplar</name>
    <name type="synonym">Populus balsamifera subsp. trichocarpa</name>
    <dbReference type="NCBI Taxonomy" id="3694"/>
    <lineage>
        <taxon>Eukaryota</taxon>
        <taxon>Viridiplantae</taxon>
        <taxon>Streptophyta</taxon>
        <taxon>Embryophyta</taxon>
        <taxon>Tracheophyta</taxon>
        <taxon>Spermatophyta</taxon>
        <taxon>Magnoliopsida</taxon>
        <taxon>eudicotyledons</taxon>
        <taxon>Gunneridae</taxon>
        <taxon>Pentapetalae</taxon>
        <taxon>rosids</taxon>
        <taxon>fabids</taxon>
        <taxon>Malpighiales</taxon>
        <taxon>Salicaceae</taxon>
        <taxon>Saliceae</taxon>
        <taxon>Populus</taxon>
    </lineage>
</organism>
<evidence type="ECO:0000313" key="2">
    <source>
        <dbReference type="Proteomes" id="UP000006729"/>
    </source>
</evidence>
<keyword evidence="2" id="KW-1185">Reference proteome</keyword>
<proteinExistence type="predicted"/>
<dbReference type="EMBL" id="CM009305">
    <property type="protein sequence ID" value="KAI9380537.1"/>
    <property type="molecule type" value="Genomic_DNA"/>
</dbReference>
<reference evidence="1 2" key="1">
    <citation type="journal article" date="2006" name="Science">
        <title>The genome of black cottonwood, Populus trichocarpa (Torr. &amp; Gray).</title>
        <authorList>
            <person name="Tuskan G.A."/>
            <person name="Difazio S."/>
            <person name="Jansson S."/>
            <person name="Bohlmann J."/>
            <person name="Grigoriev I."/>
            <person name="Hellsten U."/>
            <person name="Putnam N."/>
            <person name="Ralph S."/>
            <person name="Rombauts S."/>
            <person name="Salamov A."/>
            <person name="Schein J."/>
            <person name="Sterck L."/>
            <person name="Aerts A."/>
            <person name="Bhalerao R.R."/>
            <person name="Bhalerao R.P."/>
            <person name="Blaudez D."/>
            <person name="Boerjan W."/>
            <person name="Brun A."/>
            <person name="Brunner A."/>
            <person name="Busov V."/>
            <person name="Campbell M."/>
            <person name="Carlson J."/>
            <person name="Chalot M."/>
            <person name="Chapman J."/>
            <person name="Chen G.L."/>
            <person name="Cooper D."/>
            <person name="Coutinho P.M."/>
            <person name="Couturier J."/>
            <person name="Covert S."/>
            <person name="Cronk Q."/>
            <person name="Cunningham R."/>
            <person name="Davis J."/>
            <person name="Degroeve S."/>
            <person name="Dejardin A."/>
            <person name="Depamphilis C."/>
            <person name="Detter J."/>
            <person name="Dirks B."/>
            <person name="Dubchak I."/>
            <person name="Duplessis S."/>
            <person name="Ehlting J."/>
            <person name="Ellis B."/>
            <person name="Gendler K."/>
            <person name="Goodstein D."/>
            <person name="Gribskov M."/>
            <person name="Grimwood J."/>
            <person name="Groover A."/>
            <person name="Gunter L."/>
            <person name="Hamberger B."/>
            <person name="Heinze B."/>
            <person name="Helariutta Y."/>
            <person name="Henrissat B."/>
            <person name="Holligan D."/>
            <person name="Holt R."/>
            <person name="Huang W."/>
            <person name="Islam-Faridi N."/>
            <person name="Jones S."/>
            <person name="Jones-Rhoades M."/>
            <person name="Jorgensen R."/>
            <person name="Joshi C."/>
            <person name="Kangasjarvi J."/>
            <person name="Karlsson J."/>
            <person name="Kelleher C."/>
            <person name="Kirkpatrick R."/>
            <person name="Kirst M."/>
            <person name="Kohler A."/>
            <person name="Kalluri U."/>
            <person name="Larimer F."/>
            <person name="Leebens-Mack J."/>
            <person name="Leple J.C."/>
            <person name="Locascio P."/>
            <person name="Lou Y."/>
            <person name="Lucas S."/>
            <person name="Martin F."/>
            <person name="Montanini B."/>
            <person name="Napoli C."/>
            <person name="Nelson D.R."/>
            <person name="Nelson C."/>
            <person name="Nieminen K."/>
            <person name="Nilsson O."/>
            <person name="Pereda V."/>
            <person name="Peter G."/>
            <person name="Philippe R."/>
            <person name="Pilate G."/>
            <person name="Poliakov A."/>
            <person name="Razumovskaya J."/>
            <person name="Richardson P."/>
            <person name="Rinaldi C."/>
            <person name="Ritland K."/>
            <person name="Rouze P."/>
            <person name="Ryaboy D."/>
            <person name="Schmutz J."/>
            <person name="Schrader J."/>
            <person name="Segerman B."/>
            <person name="Shin H."/>
            <person name="Siddiqui A."/>
            <person name="Sterky F."/>
            <person name="Terry A."/>
            <person name="Tsai C.J."/>
            <person name="Uberbacher E."/>
            <person name="Unneberg P."/>
            <person name="Vahala J."/>
            <person name="Wall K."/>
            <person name="Wessler S."/>
            <person name="Yang G."/>
            <person name="Yin T."/>
            <person name="Douglas C."/>
            <person name="Marra M."/>
            <person name="Sandberg G."/>
            <person name="Van de Peer Y."/>
            <person name="Rokhsar D."/>
        </authorList>
    </citation>
    <scope>NUCLEOTIDE SEQUENCE [LARGE SCALE GENOMIC DNA]</scope>
    <source>
        <strain evidence="2">cv. Nisqually</strain>
    </source>
</reference>
<gene>
    <name evidence="1" type="ORF">POPTR_016G110800v4</name>
</gene>
<comment type="caution">
    <text evidence="1">The sequence shown here is derived from an EMBL/GenBank/DDBJ whole genome shotgun (WGS) entry which is preliminary data.</text>
</comment>
<accession>A0ACC0RUB1</accession>
<sequence length="845" mass="94484">MKPPAIRVFLICFLLFTTSIHGDESKKNKFRDREATDDALGYPDIDENALLNTQCPKNLELRWQTEVSSSVYATPLIADINSDGKLDVVVPSFVHYLEALEGSDGDKIPGWPAFHQSTVHASPLLYDIDKDGVREIALATYNGEVLFFRVSGYMMTDKLEVPRRRVKKNWYVGLDPDPVDRSHPDVHDDQLVLEATENKSQSQNSHPANASIETGKKMSENQTKTMIKLSSQVDNSSVGAGSNGTDNAQNGTNKTQNGTITVEKETNNAENGTNTGRRLLEDDNSKGSHEGGSESKENDHENVHAATVENDEGLEADADSSFELFRESDELADEYSYDYDDYVDESMWGDEEWKERKHERLEDYVNIDSHILCPPVIADIDNDGVTEMIVAVSYFFDHEYYDNPEHLKELGDIDVGKYVASSVVVFNLDTKQVKWTRELDLSTSTAKFRAYIYSSPSVVDLDGDGNLDILVGTSFGLFYVLDHHGNIRENFPLEMAEIQGAVVAADINDDGKTELVTTDVHGNVAAWTSQGKEIWEKHLKSLVSQGPTIGDVDGDGHTDVVVPTLSGNIYVLSGKDGSIVRPYPYRTHGRVMNQVLLLDLSKRGEKNKGLTLVTTSFDGYLYLIDGPTSCADVVDIGETSYSMVLADNVDGGDDLDLIVSTMNGNVFCFSTPVPHHPLKAWRSNNQERNNVANRYNREGVYIKPSSRSFRDEEGKSFWVEFEIVDKYRIPSGSQAPYNVTTTLLVPGNYQGERRIKQNQIFDRPGKYRIKLPTVGVRTTGTVLVEMVDKNGLYFSDDFSLTFHMHYYKLLKWLLVLPMLGMFGVLVILRPQEAVPLPSFSRNTDL</sequence>
<name>A0ACC0RUB1_POPTR</name>
<evidence type="ECO:0000313" key="1">
    <source>
        <dbReference type="EMBL" id="KAI9380537.1"/>
    </source>
</evidence>
<protein>
    <submittedName>
        <fullName evidence="1">Uncharacterized protein</fullName>
    </submittedName>
</protein>